<reference evidence="10" key="2">
    <citation type="journal article" date="2018" name="Nat. Plants">
        <title>Whole-genome landscape of Medicago truncatula symbiotic genes.</title>
        <authorList>
            <person name="Pecrix Y."/>
            <person name="Staton S.E."/>
            <person name="Sallet E."/>
            <person name="Lelandais-Briere C."/>
            <person name="Moreau S."/>
            <person name="Carrere S."/>
            <person name="Blein T."/>
            <person name="Jardinaud M.F."/>
            <person name="Latrasse D."/>
            <person name="Zouine M."/>
            <person name="Zahm M."/>
            <person name="Kreplak J."/>
            <person name="Mayjonade B."/>
            <person name="Satge C."/>
            <person name="Perez M."/>
            <person name="Cauet S."/>
            <person name="Marande W."/>
            <person name="Chantry-Darmon C."/>
            <person name="Lopez-Roques C."/>
            <person name="Bouchez O."/>
            <person name="Berard A."/>
            <person name="Debelle F."/>
            <person name="Munos S."/>
            <person name="Bendahmane A."/>
            <person name="Berges H."/>
            <person name="Niebel A."/>
            <person name="Buitink J."/>
            <person name="Frugier F."/>
            <person name="Benhamed M."/>
            <person name="Crespi M."/>
            <person name="Gouzy J."/>
            <person name="Gamas P."/>
        </authorList>
    </citation>
    <scope>NUCLEOTIDE SEQUENCE [LARGE SCALE GENOMIC DNA]</scope>
    <source>
        <strain evidence="10">cv. Jemalong A17</strain>
    </source>
</reference>
<dbReference type="EMBL" id="PSQE01000001">
    <property type="protein sequence ID" value="RHN78349.1"/>
    <property type="molecule type" value="Genomic_DNA"/>
</dbReference>
<evidence type="ECO:0000256" key="2">
    <source>
        <dbReference type="ARBA" id="ARBA00022737"/>
    </source>
</evidence>
<dbReference type="EMBL" id="BT135177">
    <property type="protein sequence ID" value="AFK34972.1"/>
    <property type="molecule type" value="mRNA"/>
</dbReference>
<feature type="domain" description="C2H2-type" evidence="6">
    <location>
        <begin position="20"/>
        <end position="47"/>
    </location>
</feature>
<evidence type="ECO:0000256" key="3">
    <source>
        <dbReference type="ARBA" id="ARBA00022771"/>
    </source>
</evidence>
<evidence type="ECO:0000256" key="5">
    <source>
        <dbReference type="PROSITE-ProRule" id="PRU00042"/>
    </source>
</evidence>
<dbReference type="PROSITE" id="PS00028">
    <property type="entry name" value="ZINC_FINGER_C2H2_1"/>
    <property type="match status" value="1"/>
</dbReference>
<reference evidence="8" key="3">
    <citation type="journal article" date="2018" name="Nat. Plants">
        <title>Whole-genome landscape of Medicago truncatula symbiotic genes.</title>
        <authorList>
            <person name="Pecrix Y."/>
            <person name="Gamas P."/>
            <person name="Carrere S."/>
        </authorList>
    </citation>
    <scope>NUCLEOTIDE SEQUENCE</scope>
    <source>
        <tissue evidence="8">Leaves</tissue>
    </source>
</reference>
<evidence type="ECO:0000313" key="9">
    <source>
        <dbReference type="EMBL" id="RHN78349.1"/>
    </source>
</evidence>
<dbReference type="Proteomes" id="UP000265566">
    <property type="component" value="Chromosome 1"/>
</dbReference>
<dbReference type="Proteomes" id="UP000265566">
    <property type="component" value="Chromosome 3"/>
</dbReference>
<dbReference type="PROSITE" id="PS50157">
    <property type="entry name" value="ZINC_FINGER_C2H2_2"/>
    <property type="match status" value="1"/>
</dbReference>
<protein>
    <submittedName>
        <fullName evidence="8">Putative transcription factor C2H2 family</fullName>
    </submittedName>
</protein>
<proteinExistence type="evidence at transcript level"/>
<dbReference type="AlphaFoldDB" id="I3S3Y0"/>
<name>I3S3Y0_MEDTR</name>
<keyword evidence="2" id="KW-0677">Repeat</keyword>
<dbReference type="GO" id="GO:0008270">
    <property type="term" value="F:zinc ion binding"/>
    <property type="evidence" value="ECO:0007669"/>
    <property type="project" value="UniProtKB-KW"/>
</dbReference>
<evidence type="ECO:0000259" key="6">
    <source>
        <dbReference type="PROSITE" id="PS50157"/>
    </source>
</evidence>
<dbReference type="SUPFAM" id="SSF57667">
    <property type="entry name" value="beta-beta-alpha zinc fingers"/>
    <property type="match status" value="1"/>
</dbReference>
<sequence length="64" mass="7283">MEKARVETEPESLEGGLKANTCEECGASFKKHAYLLQHMQSHSLEESNLLDTKMIYKIIMDIIV</sequence>
<evidence type="ECO:0000313" key="7">
    <source>
        <dbReference type="EMBL" id="AFK34972.1"/>
    </source>
</evidence>
<evidence type="ECO:0000256" key="1">
    <source>
        <dbReference type="ARBA" id="ARBA00022723"/>
    </source>
</evidence>
<dbReference type="FunFam" id="3.30.160.60:FF:000100">
    <property type="entry name" value="Zinc finger 45-like"/>
    <property type="match status" value="1"/>
</dbReference>
<dbReference type="Gene3D" id="3.30.160.60">
    <property type="entry name" value="Classic Zinc Finger"/>
    <property type="match status" value="1"/>
</dbReference>
<dbReference type="Gramene" id="rna13505">
    <property type="protein sequence ID" value="RHN65641.1"/>
    <property type="gene ID" value="gene13505"/>
</dbReference>
<accession>I3S3Y0</accession>
<keyword evidence="1" id="KW-0479">Metal-binding</keyword>
<evidence type="ECO:0000256" key="4">
    <source>
        <dbReference type="ARBA" id="ARBA00022833"/>
    </source>
</evidence>
<organism evidence="7">
    <name type="scientific">Medicago truncatula</name>
    <name type="common">Barrel medic</name>
    <name type="synonym">Medicago tribuloides</name>
    <dbReference type="NCBI Taxonomy" id="3880"/>
    <lineage>
        <taxon>Eukaryota</taxon>
        <taxon>Viridiplantae</taxon>
        <taxon>Streptophyta</taxon>
        <taxon>Embryophyta</taxon>
        <taxon>Tracheophyta</taxon>
        <taxon>Spermatophyta</taxon>
        <taxon>Magnoliopsida</taxon>
        <taxon>eudicotyledons</taxon>
        <taxon>Gunneridae</taxon>
        <taxon>Pentapetalae</taxon>
        <taxon>rosids</taxon>
        <taxon>fabids</taxon>
        <taxon>Fabales</taxon>
        <taxon>Fabaceae</taxon>
        <taxon>Papilionoideae</taxon>
        <taxon>50 kb inversion clade</taxon>
        <taxon>NPAAA clade</taxon>
        <taxon>Hologalegina</taxon>
        <taxon>IRL clade</taxon>
        <taxon>Trifolieae</taxon>
        <taxon>Medicago</taxon>
    </lineage>
</organism>
<gene>
    <name evidence="9" type="ORF">MtrunA17_Chr1g0164521</name>
    <name evidence="8" type="ORF">MtrunA17_Chr3g0082151</name>
</gene>
<evidence type="ECO:0000313" key="10">
    <source>
        <dbReference type="Proteomes" id="UP000265566"/>
    </source>
</evidence>
<dbReference type="InterPro" id="IPR036236">
    <property type="entry name" value="Znf_C2H2_sf"/>
</dbReference>
<keyword evidence="3 5" id="KW-0863">Zinc-finger</keyword>
<reference evidence="7" key="1">
    <citation type="submission" date="2012-05" db="EMBL/GenBank/DDBJ databases">
        <authorList>
            <person name="Krishnakumar V."/>
            <person name="Cheung F."/>
            <person name="Xiao Y."/>
            <person name="Chan A."/>
            <person name="Moskal W.A."/>
            <person name="Town C.D."/>
        </authorList>
    </citation>
    <scope>NUCLEOTIDE SEQUENCE</scope>
</reference>
<dbReference type="Gramene" id="rna1893">
    <property type="protein sequence ID" value="RHN78349.1"/>
    <property type="gene ID" value="gene1893"/>
</dbReference>
<dbReference type="EMBL" id="PSQE01000003">
    <property type="protein sequence ID" value="RHN65641.1"/>
    <property type="molecule type" value="Genomic_DNA"/>
</dbReference>
<dbReference type="InterPro" id="IPR013087">
    <property type="entry name" value="Znf_C2H2_type"/>
</dbReference>
<evidence type="ECO:0000313" key="8">
    <source>
        <dbReference type="EMBL" id="RHN65641.1"/>
    </source>
</evidence>
<keyword evidence="4" id="KW-0862">Zinc</keyword>